<dbReference type="AlphaFoldDB" id="S8E4R1"/>
<name>S8E4R1_FOMSC</name>
<reference evidence="2 3" key="1">
    <citation type="journal article" date="2012" name="Science">
        <title>The Paleozoic origin of enzymatic lignin decomposition reconstructed from 31 fungal genomes.</title>
        <authorList>
            <person name="Floudas D."/>
            <person name="Binder M."/>
            <person name="Riley R."/>
            <person name="Barry K."/>
            <person name="Blanchette R.A."/>
            <person name="Henrissat B."/>
            <person name="Martinez A.T."/>
            <person name="Otillar R."/>
            <person name="Spatafora J.W."/>
            <person name="Yadav J.S."/>
            <person name="Aerts A."/>
            <person name="Benoit I."/>
            <person name="Boyd A."/>
            <person name="Carlson A."/>
            <person name="Copeland A."/>
            <person name="Coutinho P.M."/>
            <person name="de Vries R.P."/>
            <person name="Ferreira P."/>
            <person name="Findley K."/>
            <person name="Foster B."/>
            <person name="Gaskell J."/>
            <person name="Glotzer D."/>
            <person name="Gorecki P."/>
            <person name="Heitman J."/>
            <person name="Hesse C."/>
            <person name="Hori C."/>
            <person name="Igarashi K."/>
            <person name="Jurgens J.A."/>
            <person name="Kallen N."/>
            <person name="Kersten P."/>
            <person name="Kohler A."/>
            <person name="Kuees U."/>
            <person name="Kumar T.K.A."/>
            <person name="Kuo A."/>
            <person name="LaButti K."/>
            <person name="Larrondo L.F."/>
            <person name="Lindquist E."/>
            <person name="Ling A."/>
            <person name="Lombard V."/>
            <person name="Lucas S."/>
            <person name="Lundell T."/>
            <person name="Martin R."/>
            <person name="McLaughlin D.J."/>
            <person name="Morgenstern I."/>
            <person name="Morin E."/>
            <person name="Murat C."/>
            <person name="Nagy L.G."/>
            <person name="Nolan M."/>
            <person name="Ohm R.A."/>
            <person name="Patyshakuliyeva A."/>
            <person name="Rokas A."/>
            <person name="Ruiz-Duenas F.J."/>
            <person name="Sabat G."/>
            <person name="Salamov A."/>
            <person name="Samejima M."/>
            <person name="Schmutz J."/>
            <person name="Slot J.C."/>
            <person name="St John F."/>
            <person name="Stenlid J."/>
            <person name="Sun H."/>
            <person name="Sun S."/>
            <person name="Syed K."/>
            <person name="Tsang A."/>
            <person name="Wiebenga A."/>
            <person name="Young D."/>
            <person name="Pisabarro A."/>
            <person name="Eastwood D.C."/>
            <person name="Martin F."/>
            <person name="Cullen D."/>
            <person name="Grigoriev I.V."/>
            <person name="Hibbett D.S."/>
        </authorList>
    </citation>
    <scope>NUCLEOTIDE SEQUENCE</scope>
    <source>
        <strain evidence="3">FP-58527</strain>
    </source>
</reference>
<proteinExistence type="predicted"/>
<accession>S8E4R1</accession>
<evidence type="ECO:0000313" key="2">
    <source>
        <dbReference type="EMBL" id="EPS98358.1"/>
    </source>
</evidence>
<dbReference type="InParanoid" id="S8E4R1"/>
<dbReference type="OrthoDB" id="2752460at2759"/>
<evidence type="ECO:0000313" key="3">
    <source>
        <dbReference type="Proteomes" id="UP000015241"/>
    </source>
</evidence>
<evidence type="ECO:0000256" key="1">
    <source>
        <dbReference type="SAM" id="MobiDB-lite"/>
    </source>
</evidence>
<protein>
    <submittedName>
        <fullName evidence="2">Uncharacterized protein</fullName>
    </submittedName>
</protein>
<feature type="region of interest" description="Disordered" evidence="1">
    <location>
        <begin position="43"/>
        <end position="87"/>
    </location>
</feature>
<feature type="compositionally biased region" description="Pro residues" evidence="1">
    <location>
        <begin position="68"/>
        <end position="83"/>
    </location>
</feature>
<dbReference type="EMBL" id="KE504166">
    <property type="protein sequence ID" value="EPS98358.1"/>
    <property type="molecule type" value="Genomic_DNA"/>
</dbReference>
<organism evidence="2 3">
    <name type="scientific">Fomitopsis schrenkii</name>
    <name type="common">Brown rot fungus</name>
    <dbReference type="NCBI Taxonomy" id="2126942"/>
    <lineage>
        <taxon>Eukaryota</taxon>
        <taxon>Fungi</taxon>
        <taxon>Dikarya</taxon>
        <taxon>Basidiomycota</taxon>
        <taxon>Agaricomycotina</taxon>
        <taxon>Agaricomycetes</taxon>
        <taxon>Polyporales</taxon>
        <taxon>Fomitopsis</taxon>
    </lineage>
</organism>
<keyword evidence="3" id="KW-1185">Reference proteome</keyword>
<feature type="compositionally biased region" description="Polar residues" evidence="1">
    <location>
        <begin position="43"/>
        <end position="52"/>
    </location>
</feature>
<sequence>MAVQTHRIHSVHGTFGPAFVVNSPLQSAQASSFNKLPNISVTSHDKATQLSLPTKRARVRVSTRRAAPLPPARHPRVAPPVPEDPFSDQPIIELVSPPPRTVQSSPSPSHISSRTRIPVPALVDALVPTPPTPEAQQVIQLETMVAPPGIQPVMLLTEFGYKEARGKLVAYMLLNRNCGRPRRRRFGCLGGQTYVPSALSRMVTIDASA</sequence>
<dbReference type="STRING" id="743788.S8E4R1"/>
<gene>
    <name evidence="2" type="ORF">FOMPIDRAFT_148007</name>
</gene>
<dbReference type="Proteomes" id="UP000015241">
    <property type="component" value="Unassembled WGS sequence"/>
</dbReference>
<dbReference type="HOGENOM" id="CLU_1085961_0_0_1"/>